<dbReference type="InterPro" id="IPR007460">
    <property type="entry name" value="BrnT_toxin"/>
</dbReference>
<gene>
    <name evidence="1" type="ORF">dnl_22370</name>
</gene>
<dbReference type="KEGG" id="dli:dnl_22370"/>
<dbReference type="AlphaFoldDB" id="A0A975B6Z7"/>
<name>A0A975B6Z7_9BACT</name>
<dbReference type="Pfam" id="PF04365">
    <property type="entry name" value="BrnT_toxin"/>
    <property type="match status" value="1"/>
</dbReference>
<dbReference type="InterPro" id="IPR038573">
    <property type="entry name" value="BrnT_sf"/>
</dbReference>
<sequence>MKFEWNTEKEKINIKKRGITFEQASYVFADPFALSKYDDEHSEDEDRWILMGKSLNESVLVVVHTFRNDDGAEIVRIISARKATKKEKQVYHKRCPK</sequence>
<proteinExistence type="predicted"/>
<evidence type="ECO:0000313" key="2">
    <source>
        <dbReference type="Proteomes" id="UP000663720"/>
    </source>
</evidence>
<accession>A0A975B6Z7</accession>
<reference evidence="1" key="1">
    <citation type="journal article" date="2021" name="Microb. Physiol.">
        <title>Proteogenomic Insights into the Physiology of Marine, Sulfate-Reducing, Filamentous Desulfonema limicola and Desulfonema magnum.</title>
        <authorList>
            <person name="Schnaars V."/>
            <person name="Wohlbrand L."/>
            <person name="Scheve S."/>
            <person name="Hinrichs C."/>
            <person name="Reinhardt R."/>
            <person name="Rabus R."/>
        </authorList>
    </citation>
    <scope>NUCLEOTIDE SEQUENCE</scope>
    <source>
        <strain evidence="1">5ac10</strain>
    </source>
</reference>
<dbReference type="RefSeq" id="WP_207691652.1">
    <property type="nucleotide sequence ID" value="NZ_CP061799.1"/>
</dbReference>
<keyword evidence="2" id="KW-1185">Reference proteome</keyword>
<dbReference type="Proteomes" id="UP000663720">
    <property type="component" value="Chromosome"/>
</dbReference>
<evidence type="ECO:0000313" key="1">
    <source>
        <dbReference type="EMBL" id="QTA79953.1"/>
    </source>
</evidence>
<dbReference type="EMBL" id="CP061799">
    <property type="protein sequence ID" value="QTA79953.1"/>
    <property type="molecule type" value="Genomic_DNA"/>
</dbReference>
<organism evidence="1 2">
    <name type="scientific">Desulfonema limicola</name>
    <dbReference type="NCBI Taxonomy" id="45656"/>
    <lineage>
        <taxon>Bacteria</taxon>
        <taxon>Pseudomonadati</taxon>
        <taxon>Thermodesulfobacteriota</taxon>
        <taxon>Desulfobacteria</taxon>
        <taxon>Desulfobacterales</taxon>
        <taxon>Desulfococcaceae</taxon>
        <taxon>Desulfonema</taxon>
    </lineage>
</organism>
<protein>
    <submittedName>
        <fullName evidence="1">Toxin-antitoxin system, toxin component, type II BrnT</fullName>
    </submittedName>
</protein>
<dbReference type="Gene3D" id="3.10.450.530">
    <property type="entry name" value="Ribonuclease toxin, BrnT, of type II toxin-antitoxin system"/>
    <property type="match status" value="1"/>
</dbReference>